<dbReference type="WBParaSite" id="L893_g33565.t1">
    <property type="protein sequence ID" value="L893_g33565.t1"/>
    <property type="gene ID" value="L893_g33565"/>
</dbReference>
<sequence>MTPQIELCGRCLLRRTKRRVDTYNAYRTRDSEGGTQNLEPRDRTGRTPTGVIDSCFSVYIAVLDAIAYWCTEIDCNLESVVLVEVDYVDAPFLFLSVQTDKKGTAQLPLRHADEEQTGSFVTMLCSDGSSASLQSCPCIQLQA</sequence>
<evidence type="ECO:0000313" key="1">
    <source>
        <dbReference type="Proteomes" id="UP000095287"/>
    </source>
</evidence>
<evidence type="ECO:0000313" key="2">
    <source>
        <dbReference type="WBParaSite" id="L893_g33565.t1"/>
    </source>
</evidence>
<protein>
    <submittedName>
        <fullName evidence="2">Reverse transcriptase</fullName>
    </submittedName>
</protein>
<dbReference type="Proteomes" id="UP000095287">
    <property type="component" value="Unplaced"/>
</dbReference>
<keyword evidence="1" id="KW-1185">Reference proteome</keyword>
<accession>A0A1I8A7V6</accession>
<organism evidence="1 2">
    <name type="scientific">Steinernema glaseri</name>
    <dbReference type="NCBI Taxonomy" id="37863"/>
    <lineage>
        <taxon>Eukaryota</taxon>
        <taxon>Metazoa</taxon>
        <taxon>Ecdysozoa</taxon>
        <taxon>Nematoda</taxon>
        <taxon>Chromadorea</taxon>
        <taxon>Rhabditida</taxon>
        <taxon>Tylenchina</taxon>
        <taxon>Panagrolaimomorpha</taxon>
        <taxon>Strongyloidoidea</taxon>
        <taxon>Steinernematidae</taxon>
        <taxon>Steinernema</taxon>
    </lineage>
</organism>
<reference evidence="2" key="1">
    <citation type="submission" date="2016-11" db="UniProtKB">
        <authorList>
            <consortium name="WormBaseParasite"/>
        </authorList>
    </citation>
    <scope>IDENTIFICATION</scope>
</reference>
<dbReference type="AlphaFoldDB" id="A0A1I8A7V6"/>
<proteinExistence type="predicted"/>
<name>A0A1I8A7V6_9BILA</name>